<dbReference type="AlphaFoldDB" id="A0A9W9F7Y8"/>
<dbReference type="RefSeq" id="XP_056473436.1">
    <property type="nucleotide sequence ID" value="XM_056620070.1"/>
</dbReference>
<dbReference type="OrthoDB" id="3364175at2759"/>
<keyword evidence="1" id="KW-0479">Metal-binding</keyword>
<dbReference type="Proteomes" id="UP001149074">
    <property type="component" value="Unassembled WGS sequence"/>
</dbReference>
<reference evidence="8" key="1">
    <citation type="submission" date="2022-11" db="EMBL/GenBank/DDBJ databases">
        <authorList>
            <person name="Petersen C."/>
        </authorList>
    </citation>
    <scope>NUCLEOTIDE SEQUENCE</scope>
    <source>
        <strain evidence="8">IBT 30761</strain>
    </source>
</reference>
<evidence type="ECO:0000259" key="7">
    <source>
        <dbReference type="PROSITE" id="PS50048"/>
    </source>
</evidence>
<dbReference type="PANTHER" id="PTHR47424:SF3">
    <property type="entry name" value="REGULATORY PROTEIN GAL4"/>
    <property type="match status" value="1"/>
</dbReference>
<dbReference type="Pfam" id="PF00172">
    <property type="entry name" value="Zn_clus"/>
    <property type="match status" value="1"/>
</dbReference>
<dbReference type="GO" id="GO:0000981">
    <property type="term" value="F:DNA-binding transcription factor activity, RNA polymerase II-specific"/>
    <property type="evidence" value="ECO:0007669"/>
    <property type="project" value="InterPro"/>
</dbReference>
<dbReference type="InterPro" id="IPR007219">
    <property type="entry name" value="XnlR_reg_dom"/>
</dbReference>
<dbReference type="SUPFAM" id="SSF57701">
    <property type="entry name" value="Zn2/Cys6 DNA-binding domain"/>
    <property type="match status" value="1"/>
</dbReference>
<dbReference type="GO" id="GO:0005634">
    <property type="term" value="C:nucleus"/>
    <property type="evidence" value="ECO:0007669"/>
    <property type="project" value="TreeGrafter"/>
</dbReference>
<dbReference type="GO" id="GO:0008270">
    <property type="term" value="F:zinc ion binding"/>
    <property type="evidence" value="ECO:0007669"/>
    <property type="project" value="InterPro"/>
</dbReference>
<sequence>MTDPETPAPSKRRRIAVACDACRTRKSRCDGTRPRCSLCRDLGFECVYSAPTTATNIIVQKDYLAAIEERVKRLEGVVDVVKGNVEGLWGRVDGTNALNREEDGDGKGMCEEHCEGLQVQGNVPDLIGTEDSVDAMGAVTFADERDSGFFGPSSNIAFLRHLSRAVVQNGYLLSPGAAEGGFVSASRPPSPRRLGDKTSHNIFALPPQSETLALIERYFSNTGLLFPYIYPPVFLETYHQMAKENFAKVRRTWLGLLNMVLAMSTMTAVPGGAKADERIEESEVYFQRGLGLCGREILRGTTLEVVQFLLLMGQYLQGTQKSVQAWTVHGLAVKAALQLGLHSTNASRAFSALEQEMRKRTWYGCVVLDRTLSMTFGRPAAIPDNYVKLELPAKRDFEKSSAFVDDETSHLSVAFFNSTITLYKQLWNTIDLLYGQNIGCDLPLPITETVSHIFSMEQNLFSWERSLDRNLQLISTPKLVQMPREIESTSFAYFSWKFRVILTLRYLNLRVLIHRPVLVKFIAASRSPDLESPDLKLLQQMGMNSMQICTESAMEIIGIVHRVVSEPGWKQSLLGAWWFSLYYSMYLCISTVIVQLTIRRRNSIQCRTGNNSRHLDLPRRNHKEIPPINQAKKAQTYPGLAAEALARLDDGNRLIDRCRYYLEQFNTILVDPENDVNGSVPAFSSLAGTRGTLHSGDFGLSPFGMDLGEFMMDDALLAMIDRQGVLGDDGEGFHD</sequence>
<evidence type="ECO:0000256" key="4">
    <source>
        <dbReference type="ARBA" id="ARBA00023163"/>
    </source>
</evidence>
<dbReference type="InterPro" id="IPR051127">
    <property type="entry name" value="Fungal_SecMet_Regulators"/>
</dbReference>
<dbReference type="SMART" id="SM00906">
    <property type="entry name" value="Fungal_trans"/>
    <property type="match status" value="1"/>
</dbReference>
<keyword evidence="6" id="KW-0472">Membrane</keyword>
<evidence type="ECO:0000256" key="2">
    <source>
        <dbReference type="ARBA" id="ARBA00023015"/>
    </source>
</evidence>
<accession>A0A9W9F7Y8</accession>
<keyword evidence="5" id="KW-0539">Nucleus</keyword>
<organism evidence="8 9">
    <name type="scientific">Penicillium argentinense</name>
    <dbReference type="NCBI Taxonomy" id="1131581"/>
    <lineage>
        <taxon>Eukaryota</taxon>
        <taxon>Fungi</taxon>
        <taxon>Dikarya</taxon>
        <taxon>Ascomycota</taxon>
        <taxon>Pezizomycotina</taxon>
        <taxon>Eurotiomycetes</taxon>
        <taxon>Eurotiomycetidae</taxon>
        <taxon>Eurotiales</taxon>
        <taxon>Aspergillaceae</taxon>
        <taxon>Penicillium</taxon>
    </lineage>
</organism>
<evidence type="ECO:0000313" key="8">
    <source>
        <dbReference type="EMBL" id="KAJ5095286.1"/>
    </source>
</evidence>
<dbReference type="GeneID" id="81359049"/>
<proteinExistence type="predicted"/>
<keyword evidence="6" id="KW-0812">Transmembrane</keyword>
<dbReference type="GO" id="GO:0006351">
    <property type="term" value="P:DNA-templated transcription"/>
    <property type="evidence" value="ECO:0007669"/>
    <property type="project" value="InterPro"/>
</dbReference>
<dbReference type="SMART" id="SM00066">
    <property type="entry name" value="GAL4"/>
    <property type="match status" value="1"/>
</dbReference>
<dbReference type="GO" id="GO:0000435">
    <property type="term" value="P:positive regulation of transcription from RNA polymerase II promoter by galactose"/>
    <property type="evidence" value="ECO:0007669"/>
    <property type="project" value="TreeGrafter"/>
</dbReference>
<keyword evidence="2" id="KW-0805">Transcription regulation</keyword>
<protein>
    <recommendedName>
        <fullName evidence="7">Zn(2)-C6 fungal-type domain-containing protein</fullName>
    </recommendedName>
</protein>
<keyword evidence="6" id="KW-1133">Transmembrane helix</keyword>
<dbReference type="GO" id="GO:0000978">
    <property type="term" value="F:RNA polymerase II cis-regulatory region sequence-specific DNA binding"/>
    <property type="evidence" value="ECO:0007669"/>
    <property type="project" value="TreeGrafter"/>
</dbReference>
<reference evidence="8" key="2">
    <citation type="journal article" date="2023" name="IMA Fungus">
        <title>Comparative genomic study of the Penicillium genus elucidates a diverse pangenome and 15 lateral gene transfer events.</title>
        <authorList>
            <person name="Petersen C."/>
            <person name="Sorensen T."/>
            <person name="Nielsen M.R."/>
            <person name="Sondergaard T.E."/>
            <person name="Sorensen J.L."/>
            <person name="Fitzpatrick D.A."/>
            <person name="Frisvad J.C."/>
            <person name="Nielsen K.L."/>
        </authorList>
    </citation>
    <scope>NUCLEOTIDE SEQUENCE</scope>
    <source>
        <strain evidence="8">IBT 30761</strain>
    </source>
</reference>
<dbReference type="PANTHER" id="PTHR47424">
    <property type="entry name" value="REGULATORY PROTEIN GAL4"/>
    <property type="match status" value="1"/>
</dbReference>
<dbReference type="CDD" id="cd00067">
    <property type="entry name" value="GAL4"/>
    <property type="match status" value="1"/>
</dbReference>
<dbReference type="InterPro" id="IPR036864">
    <property type="entry name" value="Zn2-C6_fun-type_DNA-bd_sf"/>
</dbReference>
<feature type="transmembrane region" description="Helical" evidence="6">
    <location>
        <begin position="576"/>
        <end position="598"/>
    </location>
</feature>
<evidence type="ECO:0000313" key="9">
    <source>
        <dbReference type="Proteomes" id="UP001149074"/>
    </source>
</evidence>
<dbReference type="Gene3D" id="4.10.240.10">
    <property type="entry name" value="Zn(2)-C6 fungal-type DNA-binding domain"/>
    <property type="match status" value="1"/>
</dbReference>
<keyword evidence="4" id="KW-0804">Transcription</keyword>
<gene>
    <name evidence="8" type="ORF">N7532_007577</name>
</gene>
<comment type="caution">
    <text evidence="8">The sequence shown here is derived from an EMBL/GenBank/DDBJ whole genome shotgun (WGS) entry which is preliminary data.</text>
</comment>
<evidence type="ECO:0000256" key="6">
    <source>
        <dbReference type="SAM" id="Phobius"/>
    </source>
</evidence>
<dbReference type="EMBL" id="JAPQKI010000006">
    <property type="protein sequence ID" value="KAJ5095286.1"/>
    <property type="molecule type" value="Genomic_DNA"/>
</dbReference>
<evidence type="ECO:0000256" key="1">
    <source>
        <dbReference type="ARBA" id="ARBA00022723"/>
    </source>
</evidence>
<evidence type="ECO:0000256" key="3">
    <source>
        <dbReference type="ARBA" id="ARBA00023125"/>
    </source>
</evidence>
<name>A0A9W9F7Y8_9EURO</name>
<dbReference type="Pfam" id="PF04082">
    <property type="entry name" value="Fungal_trans"/>
    <property type="match status" value="1"/>
</dbReference>
<evidence type="ECO:0000256" key="5">
    <source>
        <dbReference type="ARBA" id="ARBA00023242"/>
    </source>
</evidence>
<dbReference type="PROSITE" id="PS00463">
    <property type="entry name" value="ZN2_CY6_FUNGAL_1"/>
    <property type="match status" value="1"/>
</dbReference>
<keyword evidence="3" id="KW-0238">DNA-binding</keyword>
<feature type="domain" description="Zn(2)-C6 fungal-type" evidence="7">
    <location>
        <begin position="18"/>
        <end position="48"/>
    </location>
</feature>
<dbReference type="PROSITE" id="PS50048">
    <property type="entry name" value="ZN2_CY6_FUNGAL_2"/>
    <property type="match status" value="1"/>
</dbReference>
<dbReference type="InterPro" id="IPR001138">
    <property type="entry name" value="Zn2Cys6_DnaBD"/>
</dbReference>
<keyword evidence="9" id="KW-1185">Reference proteome</keyword>
<dbReference type="CDD" id="cd12148">
    <property type="entry name" value="fungal_TF_MHR"/>
    <property type="match status" value="1"/>
</dbReference>